<dbReference type="Proteomes" id="UP000887576">
    <property type="component" value="Unplaced"/>
</dbReference>
<evidence type="ECO:0000313" key="1">
    <source>
        <dbReference type="Proteomes" id="UP000887576"/>
    </source>
</evidence>
<protein>
    <submittedName>
        <fullName evidence="2">Acyl-CoA dehydrogenase/oxidase N-terminal domain-containing protein</fullName>
    </submittedName>
</protein>
<sequence>MLTSSVLTRTSLAIGRRASSTASNLNFDLPEELKDLQQSIRAFTKNEIIPKAPHYDKTMEYPWEIIKKAHAAGFLNSQIPEKYGGPGMDLVADVVVAETMGYGCTGISTACLGNDLASVPLIVAGSDDVQKKFLPRLIEE</sequence>
<evidence type="ECO:0000313" key="2">
    <source>
        <dbReference type="WBParaSite" id="JU765_v2.g7519.t1"/>
    </source>
</evidence>
<name>A0AC34RK15_9BILA</name>
<accession>A0AC34RK15</accession>
<dbReference type="WBParaSite" id="JU765_v2.g7519.t1">
    <property type="protein sequence ID" value="JU765_v2.g7519.t1"/>
    <property type="gene ID" value="JU765_v2.g7519"/>
</dbReference>
<proteinExistence type="predicted"/>
<organism evidence="1 2">
    <name type="scientific">Panagrolaimus sp. JU765</name>
    <dbReference type="NCBI Taxonomy" id="591449"/>
    <lineage>
        <taxon>Eukaryota</taxon>
        <taxon>Metazoa</taxon>
        <taxon>Ecdysozoa</taxon>
        <taxon>Nematoda</taxon>
        <taxon>Chromadorea</taxon>
        <taxon>Rhabditida</taxon>
        <taxon>Tylenchina</taxon>
        <taxon>Panagrolaimomorpha</taxon>
        <taxon>Panagrolaimoidea</taxon>
        <taxon>Panagrolaimidae</taxon>
        <taxon>Panagrolaimus</taxon>
    </lineage>
</organism>
<reference evidence="2" key="1">
    <citation type="submission" date="2022-11" db="UniProtKB">
        <authorList>
            <consortium name="WormBaseParasite"/>
        </authorList>
    </citation>
    <scope>IDENTIFICATION</scope>
</reference>